<evidence type="ECO:0000313" key="3">
    <source>
        <dbReference type="EMBL" id="TPX60673.1"/>
    </source>
</evidence>
<reference evidence="3 4" key="1">
    <citation type="journal article" date="2019" name="Sci. Rep.">
        <title>Comparative genomics of chytrid fungi reveal insights into the obligate biotrophic and pathogenic lifestyle of Synchytrium endobioticum.</title>
        <authorList>
            <person name="van de Vossenberg B.T.L.H."/>
            <person name="Warris S."/>
            <person name="Nguyen H.D.T."/>
            <person name="van Gent-Pelzer M.P.E."/>
            <person name="Joly D.L."/>
            <person name="van de Geest H.C."/>
            <person name="Bonants P.J.M."/>
            <person name="Smith D.S."/>
            <person name="Levesque C.A."/>
            <person name="van der Lee T.A.J."/>
        </authorList>
    </citation>
    <scope>NUCLEOTIDE SEQUENCE [LARGE SCALE GENOMIC DNA]</scope>
    <source>
        <strain evidence="3 4">CBS 809.83</strain>
    </source>
</reference>
<dbReference type="STRING" id="109895.A0A507E9C4"/>
<proteinExistence type="predicted"/>
<evidence type="ECO:0000313" key="4">
    <source>
        <dbReference type="Proteomes" id="UP000318582"/>
    </source>
</evidence>
<dbReference type="Pfam" id="PF21492">
    <property type="entry name" value="bL31_N"/>
    <property type="match status" value="1"/>
</dbReference>
<comment type="caution">
    <text evidence="3">The sequence shown here is derived from an EMBL/GenBank/DDBJ whole genome shotgun (WGS) entry which is preliminary data.</text>
</comment>
<dbReference type="GO" id="GO:0032543">
    <property type="term" value="P:mitochondrial translation"/>
    <property type="evidence" value="ECO:0007669"/>
    <property type="project" value="InterPro"/>
</dbReference>
<dbReference type="InterPro" id="IPR034600">
    <property type="entry name" value="Ribosomal_bL31m"/>
</dbReference>
<dbReference type="Gene3D" id="6.20.130.10">
    <property type="match status" value="1"/>
</dbReference>
<protein>
    <recommendedName>
        <fullName evidence="2">Ribosomal protein bL31m N-terminal domain-containing protein</fullName>
    </recommendedName>
</protein>
<evidence type="ECO:0000259" key="2">
    <source>
        <dbReference type="Pfam" id="PF21492"/>
    </source>
</evidence>
<feature type="region of interest" description="Disordered" evidence="1">
    <location>
        <begin position="192"/>
        <end position="217"/>
    </location>
</feature>
<keyword evidence="4" id="KW-1185">Reference proteome</keyword>
<dbReference type="GO" id="GO:0005762">
    <property type="term" value="C:mitochondrial large ribosomal subunit"/>
    <property type="evidence" value="ECO:0007669"/>
    <property type="project" value="InterPro"/>
</dbReference>
<dbReference type="InterPro" id="IPR048874">
    <property type="entry name" value="Ribosomal_bL31m_N"/>
</dbReference>
<sequence length="217" mass="23657">MRKKIYKKLGVPRPNGLPRGDNANWIWIRAHHSRVLSIAARLSRAFVGKARGILKGFLGLGTSKSPNELTATTMIISAARSRATRIVLAGRPAQIVSTRGMAAMKKAPLLRPTGINPPLFHQTIVHSDGSTFTLRSTSPRALLKLTKDARNHALWNPALNVLDDQSGELAKFEKRFGDFDLDAFAEFEAVEGPSAKKAKKDEKASVAVAQKGGKKKK</sequence>
<dbReference type="AlphaFoldDB" id="A0A507E9C4"/>
<name>A0A507E9C4_9FUNG</name>
<dbReference type="PANTHER" id="PTHR28174:SF1">
    <property type="entry name" value="LARGE RIBOSOMAL SUBUNIT PROTEIN BL31M"/>
    <property type="match status" value="1"/>
</dbReference>
<dbReference type="EMBL" id="QEAQ01000013">
    <property type="protein sequence ID" value="TPX60673.1"/>
    <property type="molecule type" value="Genomic_DNA"/>
</dbReference>
<dbReference type="Proteomes" id="UP000318582">
    <property type="component" value="Unassembled WGS sequence"/>
</dbReference>
<organism evidence="3 4">
    <name type="scientific">Powellomyces hirtus</name>
    <dbReference type="NCBI Taxonomy" id="109895"/>
    <lineage>
        <taxon>Eukaryota</taxon>
        <taxon>Fungi</taxon>
        <taxon>Fungi incertae sedis</taxon>
        <taxon>Chytridiomycota</taxon>
        <taxon>Chytridiomycota incertae sedis</taxon>
        <taxon>Chytridiomycetes</taxon>
        <taxon>Spizellomycetales</taxon>
        <taxon>Powellomycetaceae</taxon>
        <taxon>Powellomyces</taxon>
    </lineage>
</organism>
<feature type="domain" description="Ribosomal protein bL31m N-terminal" evidence="2">
    <location>
        <begin position="120"/>
        <end position="158"/>
    </location>
</feature>
<gene>
    <name evidence="3" type="ORF">PhCBS80983_g01586</name>
</gene>
<evidence type="ECO:0000256" key="1">
    <source>
        <dbReference type="SAM" id="MobiDB-lite"/>
    </source>
</evidence>
<dbReference type="GO" id="GO:0003735">
    <property type="term" value="F:structural constituent of ribosome"/>
    <property type="evidence" value="ECO:0007669"/>
    <property type="project" value="InterPro"/>
</dbReference>
<accession>A0A507E9C4</accession>
<dbReference type="PANTHER" id="PTHR28174">
    <property type="entry name" value="54S RIBOSOMAL PROTEIN L36, MITOCHONDRIAL"/>
    <property type="match status" value="1"/>
</dbReference>